<reference evidence="1" key="1">
    <citation type="submission" date="2016-09" db="EMBL/GenBank/DDBJ databases">
        <authorList>
            <person name="Capua I."/>
            <person name="De Benedictis P."/>
            <person name="Joannis T."/>
            <person name="Lombin L.H."/>
            <person name="Cattoli G."/>
        </authorList>
    </citation>
    <scope>NUCLEOTIDE SEQUENCE [LARGE SCALE GENOMIC DNA]</scope>
    <source>
        <strain evidence="1">MSU</strain>
    </source>
</reference>
<keyword evidence="4" id="KW-1185">Reference proteome</keyword>
<proteinExistence type="predicted"/>
<dbReference type="Proteomes" id="UP000180252">
    <property type="component" value="Unassembled WGS sequence"/>
</dbReference>
<reference evidence="2 4" key="3">
    <citation type="submission" date="2016-11" db="EMBL/GenBank/DDBJ databases">
        <title>Whole genomes of Flavobacteriaceae.</title>
        <authorList>
            <person name="Stine C."/>
            <person name="Li C."/>
            <person name="Tadesse D."/>
        </authorList>
    </citation>
    <scope>NUCLEOTIDE SEQUENCE [LARGE SCALE GENOMIC DNA]</scope>
    <source>
        <strain evidence="2 4">ATCC BAA-2541</strain>
    </source>
</reference>
<evidence type="ECO:0000313" key="2">
    <source>
        <dbReference type="EMBL" id="OXB15753.1"/>
    </source>
</evidence>
<dbReference type="Proteomes" id="UP000198319">
    <property type="component" value="Unassembled WGS sequence"/>
</dbReference>
<dbReference type="EMBL" id="MIKE01000006">
    <property type="protein sequence ID" value="OHT47060.1"/>
    <property type="molecule type" value="Genomic_DNA"/>
</dbReference>
<name>A0A1S1JB86_9FLAO</name>
<accession>A0A1S1JB86</accession>
<sequence>MSPRIAKELSVIDIKAFWAFVAKNKTENHLHSIAKMRFRKITNSAHRYLTAQNILGYDFKAIDLNEV</sequence>
<protein>
    <submittedName>
        <fullName evidence="1">Uncharacterized protein</fullName>
    </submittedName>
</protein>
<comment type="caution">
    <text evidence="1">The sequence shown here is derived from an EMBL/GenBank/DDBJ whole genome shotgun (WGS) entry which is preliminary data.</text>
</comment>
<evidence type="ECO:0000313" key="1">
    <source>
        <dbReference type="EMBL" id="OHT47060.1"/>
    </source>
</evidence>
<gene>
    <name evidence="2" type="ORF">B0A71_20245</name>
    <name evidence="1" type="ORF">BHE19_21745</name>
</gene>
<organism evidence="1 3">
    <name type="scientific">Flavobacterium tructae</name>
    <dbReference type="NCBI Taxonomy" id="1114873"/>
    <lineage>
        <taxon>Bacteria</taxon>
        <taxon>Pseudomonadati</taxon>
        <taxon>Bacteroidota</taxon>
        <taxon>Flavobacteriia</taxon>
        <taxon>Flavobacteriales</taxon>
        <taxon>Flavobacteriaceae</taxon>
        <taxon>Flavobacterium</taxon>
    </lineage>
</organism>
<dbReference type="AlphaFoldDB" id="A0A1S1JB86"/>
<dbReference type="EMBL" id="MUHG01000032">
    <property type="protein sequence ID" value="OXB15753.1"/>
    <property type="molecule type" value="Genomic_DNA"/>
</dbReference>
<reference evidence="3" key="2">
    <citation type="submission" date="2016-09" db="EMBL/GenBank/DDBJ databases">
        <authorList>
            <person name="Chen S."/>
            <person name="Walker E."/>
        </authorList>
    </citation>
    <scope>NUCLEOTIDE SEQUENCE [LARGE SCALE GENOMIC DNA]</scope>
    <source>
        <strain evidence="3">MSU</strain>
    </source>
</reference>
<evidence type="ECO:0000313" key="3">
    <source>
        <dbReference type="Proteomes" id="UP000180252"/>
    </source>
</evidence>
<evidence type="ECO:0000313" key="4">
    <source>
        <dbReference type="Proteomes" id="UP000198319"/>
    </source>
</evidence>